<reference evidence="4" key="1">
    <citation type="submission" date="2020-06" db="EMBL/GenBank/DDBJ databases">
        <authorList>
            <person name="Onetto C."/>
        </authorList>
    </citation>
    <scope>NUCLEOTIDE SEQUENCE</scope>
</reference>
<dbReference type="CDD" id="cd00102">
    <property type="entry name" value="IPT"/>
    <property type="match status" value="1"/>
</dbReference>
<dbReference type="Proteomes" id="UP000716446">
    <property type="component" value="Unassembled WGS sequence"/>
</dbReference>
<proteinExistence type="predicted"/>
<evidence type="ECO:0000259" key="2">
    <source>
        <dbReference type="Pfam" id="PF01833"/>
    </source>
</evidence>
<evidence type="ECO:0000313" key="5">
    <source>
        <dbReference type="Proteomes" id="UP000716446"/>
    </source>
</evidence>
<dbReference type="InterPro" id="IPR057962">
    <property type="entry name" value="SPT23_MGA2_DBD"/>
</dbReference>
<dbReference type="Pfam" id="PF01833">
    <property type="entry name" value="TIG"/>
    <property type="match status" value="1"/>
</dbReference>
<gene>
    <name evidence="4" type="ORF">AWRI4619_LOCUS7768</name>
</gene>
<evidence type="ECO:0000259" key="3">
    <source>
        <dbReference type="Pfam" id="PF25603"/>
    </source>
</evidence>
<dbReference type="InterPro" id="IPR013783">
    <property type="entry name" value="Ig-like_fold"/>
</dbReference>
<feature type="region of interest" description="Disordered" evidence="1">
    <location>
        <begin position="658"/>
        <end position="729"/>
    </location>
</feature>
<protein>
    <recommendedName>
        <fullName evidence="6">IPT/TIG domain-containing protein</fullName>
    </recommendedName>
</protein>
<feature type="region of interest" description="Disordered" evidence="1">
    <location>
        <begin position="467"/>
        <end position="489"/>
    </location>
</feature>
<dbReference type="Pfam" id="PF25603">
    <property type="entry name" value="SPT23_MGA2_DBD"/>
    <property type="match status" value="1"/>
</dbReference>
<dbReference type="InterPro" id="IPR002909">
    <property type="entry name" value="IPT_dom"/>
</dbReference>
<feature type="region of interest" description="Disordered" evidence="1">
    <location>
        <begin position="844"/>
        <end position="876"/>
    </location>
</feature>
<feature type="compositionally biased region" description="Basic residues" evidence="1">
    <location>
        <begin position="716"/>
        <end position="728"/>
    </location>
</feature>
<keyword evidence="5" id="KW-1185">Reference proteome</keyword>
<feature type="domain" description="IPT/TIG" evidence="2">
    <location>
        <begin position="875"/>
        <end position="941"/>
    </location>
</feature>
<comment type="caution">
    <text evidence="4">The sequence shown here is derived from an EMBL/GenBank/DDBJ whole genome shotgun (WGS) entry which is preliminary data.</text>
</comment>
<dbReference type="AlphaFoldDB" id="A0A9N8JSH4"/>
<accession>A0A9N8JSH4</accession>
<feature type="domain" description="SPT23/MGA2-like DNA-binding" evidence="3">
    <location>
        <begin position="376"/>
        <end position="617"/>
    </location>
</feature>
<feature type="non-terminal residue" evidence="4">
    <location>
        <position position="1"/>
    </location>
</feature>
<evidence type="ECO:0000313" key="4">
    <source>
        <dbReference type="EMBL" id="CAD0093372.1"/>
    </source>
</evidence>
<dbReference type="SUPFAM" id="SSF81296">
    <property type="entry name" value="E set domains"/>
    <property type="match status" value="1"/>
</dbReference>
<evidence type="ECO:0000256" key="1">
    <source>
        <dbReference type="SAM" id="MobiDB-lite"/>
    </source>
</evidence>
<feature type="compositionally biased region" description="Low complexity" evidence="1">
    <location>
        <begin position="160"/>
        <end position="180"/>
    </location>
</feature>
<feature type="region of interest" description="Disordered" evidence="1">
    <location>
        <begin position="140"/>
        <end position="199"/>
    </location>
</feature>
<evidence type="ECO:0008006" key="6">
    <source>
        <dbReference type="Google" id="ProtNLM"/>
    </source>
</evidence>
<feature type="compositionally biased region" description="Polar residues" evidence="1">
    <location>
        <begin position="658"/>
        <end position="711"/>
    </location>
</feature>
<name>A0A9N8JSH4_9PEZI</name>
<dbReference type="InterPro" id="IPR014756">
    <property type="entry name" value="Ig_E-set"/>
</dbReference>
<feature type="compositionally biased region" description="Polar residues" evidence="1">
    <location>
        <begin position="850"/>
        <end position="864"/>
    </location>
</feature>
<sequence>VHARCPLPAACTTGTASPDQYTTTRTHHALREPNWPLLILATPELGCLLAETTTHQPTIVSSPFTPLPTHPAKSLRTTDRAGQVMDQDPNPHVVQDTDMSMWDDPSFSNLYDNLGTAAESPFDGARLFDMSTATVQADSPSYHIKTDDGQHAHSHQQYNSRSLVSSRSAESSSQDSSSETSGRKRKNTSATSESPPGNFEAIKLEQQQPMMHSHAGSTTNMASLHSLHNLSLEQDFANHFGSAASSPGGQPMDLVDRNYSHHMHIKPEPLAGTLEPSNFFFGSSTASPASVKASQTQEASPSAMFNNPTPSSEGNDMFNANQMWNNSAQNQNPAWNNDYAHAFASPGALAMTPSPVMNAHKPELPKPPTAQGDRIPLHVAPIPAKSRVETQINIRLTMDYLPPRVKMLHLPTHTIAKAKLLAKEVHLAEDTLELHTMLVCTSAMNQPHLREKAMNQAAQQDNAQIQVRGQNAGKKAGEEEVDENDKPANGGEVRICSNCINRERKRAARKKLKKEEEQAHWEKYETERVIVFNTNEYKPWQDWQQSPAPKDNSVTSSDYFRPPETAMQVVAPMRIACYCRHQNEKDGFQVIFTIKDYQGNVVAQDISDSILITDDHKTHPMSSVPGQVWYDGQFPAQAPFTSHSMVDLHSHMPAMSVSKSTGNLQSLGYGSQQFHQPSNMHMQGFPPSQATTPGTMTPRNLSRPGSPTSAGQAGPSKKRKSSSAHRRIPSTLTMTKMEANQQMAQPTAQAPFSPTNAGFIGSNNDPSYITMPHSASRAHFHTGPSTPIETTTFPFSALNRTNSMDGAAYQAFYSAPSSAHQSRAPSPVLVGPNLAAFQRQQAHGGANAMPNRQNPFAMSNSSMPNAMAEPDRPGPIINKVTPSEGPPSGGIEVSVYGSGFTPGMEVIFGDQVATATTFWGEKALCCVLPPGQNGIVPVAIAPSPMRQYTAPPPGQTQVFNYVGKTSEVQMMEMALRFYSQKETGRADQWQALAQGAASAWMSQGSAASGLQTAQGTPFEGSIADMRYA</sequence>
<organism evidence="4 5">
    <name type="scientific">Aureobasidium vineae</name>
    <dbReference type="NCBI Taxonomy" id="2773715"/>
    <lineage>
        <taxon>Eukaryota</taxon>
        <taxon>Fungi</taxon>
        <taxon>Dikarya</taxon>
        <taxon>Ascomycota</taxon>
        <taxon>Pezizomycotina</taxon>
        <taxon>Dothideomycetes</taxon>
        <taxon>Dothideomycetidae</taxon>
        <taxon>Dothideales</taxon>
        <taxon>Saccotheciaceae</taxon>
        <taxon>Aureobasidium</taxon>
    </lineage>
</organism>
<dbReference type="Gene3D" id="2.60.40.10">
    <property type="entry name" value="Immunoglobulins"/>
    <property type="match status" value="1"/>
</dbReference>
<dbReference type="EMBL" id="CAIJEN010000014">
    <property type="protein sequence ID" value="CAD0093372.1"/>
    <property type="molecule type" value="Genomic_DNA"/>
</dbReference>
<feature type="region of interest" description="Disordered" evidence="1">
    <location>
        <begin position="290"/>
        <end position="313"/>
    </location>
</feature>